<gene>
    <name evidence="2" type="ORF">BPSY_0884</name>
</gene>
<reference evidence="2 3" key="1">
    <citation type="submission" date="2014-03" db="EMBL/GenBank/DDBJ databases">
        <title>Genomics of Bifidobacteria.</title>
        <authorList>
            <person name="Ventura M."/>
            <person name="Milani C."/>
            <person name="Lugli G.A."/>
        </authorList>
    </citation>
    <scope>NUCLEOTIDE SEQUENCE [LARGE SCALE GENOMIC DNA]</scope>
    <source>
        <strain evidence="2 3">LMG 21775</strain>
    </source>
</reference>
<proteinExistence type="predicted"/>
<name>A0A087CFI6_9BIFI</name>
<dbReference type="RefSeq" id="WP_033494614.1">
    <property type="nucleotide sequence ID" value="NZ_JGZI01000009.1"/>
</dbReference>
<dbReference type="PRINTS" id="PR00412">
    <property type="entry name" value="EPOXHYDRLASE"/>
</dbReference>
<dbReference type="eggNOG" id="COG2267">
    <property type="taxonomic scope" value="Bacteria"/>
</dbReference>
<dbReference type="OrthoDB" id="3771266at2"/>
<dbReference type="InterPro" id="IPR000639">
    <property type="entry name" value="Epox_hydrolase-like"/>
</dbReference>
<dbReference type="Gene3D" id="3.40.50.1820">
    <property type="entry name" value="alpha/beta hydrolase"/>
    <property type="match status" value="1"/>
</dbReference>
<dbReference type="GeneID" id="98300089"/>
<evidence type="ECO:0000259" key="1">
    <source>
        <dbReference type="Pfam" id="PF12697"/>
    </source>
</evidence>
<sequence>MTISFLPIDNGRIAVDIHGDGPLVVCSPAMGDTRDAFDPLARYLIEHGFRVAQLDLRGHGDSDTTFQDYGDEATASDLLAVIERYGDGRAYVIGASMSAAATVIAAGMRPDAIAGIVLVAPFLRGGGAVSTAVLSCVLARPWGPIVWKAYSRRLWPGLGAGAKARAAHATQLLTRPGRWRAFARTARTDHSVVEPWLSQVSTPSLIVMGAADPDWKSPDDEARWAAEKLDSQMMSVPGVGHAPMLESPELVSARITEFLEGLQHAARRS</sequence>
<comment type="caution">
    <text evidence="2">The sequence shown here is derived from an EMBL/GenBank/DDBJ whole genome shotgun (WGS) entry which is preliminary data.</text>
</comment>
<dbReference type="Proteomes" id="UP000029050">
    <property type="component" value="Unassembled WGS sequence"/>
</dbReference>
<dbReference type="PANTHER" id="PTHR43194:SF2">
    <property type="entry name" value="PEROXISOMAL MEMBRANE PROTEIN LPX1"/>
    <property type="match status" value="1"/>
</dbReference>
<dbReference type="GO" id="GO:0016787">
    <property type="term" value="F:hydrolase activity"/>
    <property type="evidence" value="ECO:0007669"/>
    <property type="project" value="UniProtKB-KW"/>
</dbReference>
<feature type="domain" description="AB hydrolase-1" evidence="1">
    <location>
        <begin position="24"/>
        <end position="253"/>
    </location>
</feature>
<keyword evidence="3" id="KW-1185">Reference proteome</keyword>
<dbReference type="InterPro" id="IPR000073">
    <property type="entry name" value="AB_hydrolase_1"/>
</dbReference>
<evidence type="ECO:0000313" key="2">
    <source>
        <dbReference type="EMBL" id="KFI82036.1"/>
    </source>
</evidence>
<keyword evidence="2" id="KW-0378">Hydrolase</keyword>
<dbReference type="EMBL" id="JGZI01000009">
    <property type="protein sequence ID" value="KFI82036.1"/>
    <property type="molecule type" value="Genomic_DNA"/>
</dbReference>
<protein>
    <submittedName>
        <fullName evidence="2">Putative hydrolase</fullName>
    </submittedName>
</protein>
<dbReference type="PANTHER" id="PTHR43194">
    <property type="entry name" value="HYDROLASE ALPHA/BETA FOLD FAMILY"/>
    <property type="match status" value="1"/>
</dbReference>
<dbReference type="STRING" id="218140.BPSY_0884"/>
<accession>A0A087CFI6</accession>
<dbReference type="InterPro" id="IPR050228">
    <property type="entry name" value="Carboxylesterase_BioH"/>
</dbReference>
<evidence type="ECO:0000313" key="3">
    <source>
        <dbReference type="Proteomes" id="UP000029050"/>
    </source>
</evidence>
<organism evidence="2 3">
    <name type="scientific">Bifidobacterium psychraerophilum</name>
    <dbReference type="NCBI Taxonomy" id="218140"/>
    <lineage>
        <taxon>Bacteria</taxon>
        <taxon>Bacillati</taxon>
        <taxon>Actinomycetota</taxon>
        <taxon>Actinomycetes</taxon>
        <taxon>Bifidobacteriales</taxon>
        <taxon>Bifidobacteriaceae</taxon>
        <taxon>Bifidobacterium</taxon>
    </lineage>
</organism>
<dbReference type="InterPro" id="IPR029058">
    <property type="entry name" value="AB_hydrolase_fold"/>
</dbReference>
<dbReference type="AlphaFoldDB" id="A0A087CFI6"/>
<dbReference type="SUPFAM" id="SSF53474">
    <property type="entry name" value="alpha/beta-Hydrolases"/>
    <property type="match status" value="1"/>
</dbReference>
<dbReference type="Pfam" id="PF12697">
    <property type="entry name" value="Abhydrolase_6"/>
    <property type="match status" value="1"/>
</dbReference>